<gene>
    <name evidence="1" type="ORF">C8D97_101185</name>
</gene>
<name>A0A316GHT6_9GAMM</name>
<reference evidence="1 2" key="1">
    <citation type="submission" date="2018-05" db="EMBL/GenBank/DDBJ databases">
        <title>Genomic Encyclopedia of Type Strains, Phase IV (KMG-IV): sequencing the most valuable type-strain genomes for metagenomic binning, comparative biology and taxonomic classification.</title>
        <authorList>
            <person name="Goeker M."/>
        </authorList>
    </citation>
    <scope>NUCLEOTIDE SEQUENCE [LARGE SCALE GENOMIC DNA]</scope>
    <source>
        <strain evidence="1 2">DSM 25350</strain>
    </source>
</reference>
<dbReference type="EMBL" id="QGGU01000001">
    <property type="protein sequence ID" value="PWK54337.1"/>
    <property type="molecule type" value="Genomic_DNA"/>
</dbReference>
<comment type="caution">
    <text evidence="1">The sequence shown here is derived from an EMBL/GenBank/DDBJ whole genome shotgun (WGS) entry which is preliminary data.</text>
</comment>
<sequence>MGSKRSWGQNDLLLLLKSYYIGMFLKVKAPSYIEHMVSVHKNMTQKKLILKE</sequence>
<protein>
    <submittedName>
        <fullName evidence="1">Uncharacterized protein</fullName>
    </submittedName>
</protein>
<keyword evidence="2" id="KW-1185">Reference proteome</keyword>
<evidence type="ECO:0000313" key="2">
    <source>
        <dbReference type="Proteomes" id="UP000245790"/>
    </source>
</evidence>
<dbReference type="AlphaFoldDB" id="A0A316GHT6"/>
<accession>A0A316GHT6</accession>
<organism evidence="1 2">
    <name type="scientific">Pleionea mediterranea</name>
    <dbReference type="NCBI Taxonomy" id="523701"/>
    <lineage>
        <taxon>Bacteria</taxon>
        <taxon>Pseudomonadati</taxon>
        <taxon>Pseudomonadota</taxon>
        <taxon>Gammaproteobacteria</taxon>
        <taxon>Oceanospirillales</taxon>
        <taxon>Pleioneaceae</taxon>
        <taxon>Pleionea</taxon>
    </lineage>
</organism>
<dbReference type="Proteomes" id="UP000245790">
    <property type="component" value="Unassembled WGS sequence"/>
</dbReference>
<proteinExistence type="predicted"/>
<evidence type="ECO:0000313" key="1">
    <source>
        <dbReference type="EMBL" id="PWK54337.1"/>
    </source>
</evidence>